<dbReference type="AlphaFoldDB" id="A0A1H2W7E3"/>
<dbReference type="InterPro" id="IPR001851">
    <property type="entry name" value="ABC_transp_permease"/>
</dbReference>
<feature type="transmembrane region" description="Helical" evidence="6">
    <location>
        <begin position="227"/>
        <end position="248"/>
    </location>
</feature>
<feature type="transmembrane region" description="Helical" evidence="6">
    <location>
        <begin position="108"/>
        <end position="135"/>
    </location>
</feature>
<keyword evidence="3 6" id="KW-0812">Transmembrane</keyword>
<dbReference type="CDD" id="cd06581">
    <property type="entry name" value="TM_PBP1_LivM_like"/>
    <property type="match status" value="1"/>
</dbReference>
<feature type="transmembrane region" description="Helical" evidence="6">
    <location>
        <begin position="18"/>
        <end position="36"/>
    </location>
</feature>
<dbReference type="GO" id="GO:0015658">
    <property type="term" value="F:branched-chain amino acid transmembrane transporter activity"/>
    <property type="evidence" value="ECO:0007669"/>
    <property type="project" value="InterPro"/>
</dbReference>
<feature type="transmembrane region" description="Helical" evidence="6">
    <location>
        <begin position="43"/>
        <end position="60"/>
    </location>
</feature>
<keyword evidence="2" id="KW-1003">Cell membrane</keyword>
<feature type="transmembrane region" description="Helical" evidence="6">
    <location>
        <begin position="66"/>
        <end position="87"/>
    </location>
</feature>
<sequence>MAEKRLIVEDRKVLDKKTLILIGVLFILCLIVNFFANDHIRTIANLCGVYVTLGLSMQLINGFTGLFSLGHAGFMAVGAYTVAILTITPENKAMNFFLEPIVPFLADVQWSFLPALLMGGIIAALFGFLIGAPVLRLTDDYLAIATLGFAEIIRVVFTNTQSLTNGALGLKAIPKYSSILWSWIIAFLTLLFMVYLTEGSYGKAFKAIKEDEIAARSMGINLFKHKVMSFTFSSFLAGIGGGLMAVHLGTIDPNMFRITLTFNIILIMVLGGLGNINGTVISAIVVTAAMELLRFLDSSINLGFIRLPGIPGMRMVIFAIILMLVVIFRKDRLLKEN</sequence>
<evidence type="ECO:0000256" key="3">
    <source>
        <dbReference type="ARBA" id="ARBA00022692"/>
    </source>
</evidence>
<name>A0A1H2W7E3_9FIRM</name>
<gene>
    <name evidence="7" type="ORF">SAMN05660923_01184</name>
</gene>
<evidence type="ECO:0000313" key="7">
    <source>
        <dbReference type="EMBL" id="SDW76461.1"/>
    </source>
</evidence>
<evidence type="ECO:0000256" key="2">
    <source>
        <dbReference type="ARBA" id="ARBA00022475"/>
    </source>
</evidence>
<evidence type="ECO:0000256" key="1">
    <source>
        <dbReference type="ARBA" id="ARBA00004651"/>
    </source>
</evidence>
<organism evidence="7 8">
    <name type="scientific">Tepidimicrobium xylanilyticum</name>
    <dbReference type="NCBI Taxonomy" id="1123352"/>
    <lineage>
        <taxon>Bacteria</taxon>
        <taxon>Bacillati</taxon>
        <taxon>Bacillota</taxon>
        <taxon>Tissierellia</taxon>
        <taxon>Tissierellales</taxon>
        <taxon>Tepidimicrobiaceae</taxon>
        <taxon>Tepidimicrobium</taxon>
    </lineage>
</organism>
<evidence type="ECO:0000256" key="4">
    <source>
        <dbReference type="ARBA" id="ARBA00022989"/>
    </source>
</evidence>
<dbReference type="Pfam" id="PF02653">
    <property type="entry name" value="BPD_transp_2"/>
    <property type="match status" value="1"/>
</dbReference>
<evidence type="ECO:0000256" key="6">
    <source>
        <dbReference type="SAM" id="Phobius"/>
    </source>
</evidence>
<feature type="transmembrane region" description="Helical" evidence="6">
    <location>
        <begin position="310"/>
        <end position="328"/>
    </location>
</feature>
<reference evidence="7 8" key="1">
    <citation type="submission" date="2016-10" db="EMBL/GenBank/DDBJ databases">
        <authorList>
            <person name="de Groot N.N."/>
        </authorList>
    </citation>
    <scope>NUCLEOTIDE SEQUENCE [LARGE SCALE GENOMIC DNA]</scope>
    <source>
        <strain evidence="7 8">DSM 23310</strain>
    </source>
</reference>
<keyword evidence="8" id="KW-1185">Reference proteome</keyword>
<dbReference type="InterPro" id="IPR043428">
    <property type="entry name" value="LivM-like"/>
</dbReference>
<dbReference type="OrthoDB" id="9789927at2"/>
<proteinExistence type="predicted"/>
<dbReference type="PANTHER" id="PTHR30482">
    <property type="entry name" value="HIGH-AFFINITY BRANCHED-CHAIN AMINO ACID TRANSPORT SYSTEM PERMEASE"/>
    <property type="match status" value="1"/>
</dbReference>
<feature type="transmembrane region" description="Helical" evidence="6">
    <location>
        <begin position="178"/>
        <end position="196"/>
    </location>
</feature>
<keyword evidence="4 6" id="KW-1133">Transmembrane helix</keyword>
<comment type="subcellular location">
    <subcellularLocation>
        <location evidence="1">Cell membrane</location>
        <topology evidence="1">Multi-pass membrane protein</topology>
    </subcellularLocation>
</comment>
<dbReference type="PANTHER" id="PTHR30482:SF10">
    <property type="entry name" value="HIGH-AFFINITY BRANCHED-CHAIN AMINO ACID TRANSPORT PROTEIN BRAE"/>
    <property type="match status" value="1"/>
</dbReference>
<keyword evidence="5 6" id="KW-0472">Membrane</keyword>
<dbReference type="GO" id="GO:0005886">
    <property type="term" value="C:plasma membrane"/>
    <property type="evidence" value="ECO:0007669"/>
    <property type="project" value="UniProtKB-SubCell"/>
</dbReference>
<protein>
    <submittedName>
        <fullName evidence="7">Amino acid/amide ABC transporter membrane protein 2, HAAT family</fullName>
    </submittedName>
</protein>
<feature type="transmembrane region" description="Helical" evidence="6">
    <location>
        <begin position="260"/>
        <end position="290"/>
    </location>
</feature>
<dbReference type="EMBL" id="FNNG01000004">
    <property type="protein sequence ID" value="SDW76461.1"/>
    <property type="molecule type" value="Genomic_DNA"/>
</dbReference>
<evidence type="ECO:0000313" key="8">
    <source>
        <dbReference type="Proteomes" id="UP000198828"/>
    </source>
</evidence>
<accession>A0A1H2W7E3</accession>
<dbReference type="RefSeq" id="WP_093751775.1">
    <property type="nucleotide sequence ID" value="NZ_BSYN01000001.1"/>
</dbReference>
<dbReference type="Proteomes" id="UP000198828">
    <property type="component" value="Unassembled WGS sequence"/>
</dbReference>
<evidence type="ECO:0000256" key="5">
    <source>
        <dbReference type="ARBA" id="ARBA00023136"/>
    </source>
</evidence>